<evidence type="ECO:0000256" key="16">
    <source>
        <dbReference type="ARBA" id="ARBA00022960"/>
    </source>
</evidence>
<comment type="catalytic activity">
    <reaction evidence="24">
        <text>Preferential cleavage: (Ac)2-L-Lys-D-Ala-|-D-Ala. Also transpeptidation of peptidyl-alanyl moieties that are N-acyl substituents of D-alanine.</text>
        <dbReference type="EC" id="3.4.16.4"/>
    </reaction>
</comment>
<protein>
    <recommendedName>
        <fullName evidence="7">Penicillin-binding protein 1A</fullName>
        <ecNumber evidence="25">2.4.99.28</ecNumber>
        <ecNumber evidence="6">3.4.16.4</ecNumber>
    </recommendedName>
</protein>
<keyword evidence="18" id="KW-0573">Peptidoglycan synthesis</keyword>
<reference evidence="33 34" key="1">
    <citation type="submission" date="2018-09" db="EMBL/GenBank/DDBJ databases">
        <authorList>
            <person name="Wang Z."/>
        </authorList>
    </citation>
    <scope>NUCLEOTIDE SEQUENCE [LARGE SCALE GENOMIC DNA]</scope>
    <source>
        <strain evidence="33 34">ALS 81</strain>
    </source>
</reference>
<evidence type="ECO:0000256" key="29">
    <source>
        <dbReference type="SAM" id="Phobius"/>
    </source>
</evidence>
<evidence type="ECO:0000256" key="5">
    <source>
        <dbReference type="ARBA" id="ARBA00007739"/>
    </source>
</evidence>
<organism evidence="33 34">
    <name type="scientific">Alginatibacterium sediminis</name>
    <dbReference type="NCBI Taxonomy" id="2164068"/>
    <lineage>
        <taxon>Bacteria</taxon>
        <taxon>Pseudomonadati</taxon>
        <taxon>Pseudomonadota</taxon>
        <taxon>Gammaproteobacteria</taxon>
        <taxon>Alteromonadales</taxon>
        <taxon>Alteromonadaceae</taxon>
        <taxon>Alginatibacterium</taxon>
    </lineage>
</organism>
<keyword evidence="21" id="KW-0046">Antibiotic resistance</keyword>
<evidence type="ECO:0000256" key="11">
    <source>
        <dbReference type="ARBA" id="ARBA00022670"/>
    </source>
</evidence>
<evidence type="ECO:0000256" key="18">
    <source>
        <dbReference type="ARBA" id="ARBA00022984"/>
    </source>
</evidence>
<keyword evidence="20 29" id="KW-0472">Membrane</keyword>
<feature type="transmembrane region" description="Helical" evidence="29">
    <location>
        <begin position="9"/>
        <end position="31"/>
    </location>
</feature>
<feature type="domain" description="Glycosyl transferase family 51" evidence="31">
    <location>
        <begin position="57"/>
        <end position="231"/>
    </location>
</feature>
<keyword evidence="19 29" id="KW-1133">Transmembrane helix</keyword>
<keyword evidence="11" id="KW-0645">Protease</keyword>
<keyword evidence="17" id="KW-0735">Signal-anchor</keyword>
<dbReference type="AlphaFoldDB" id="A0A420EKZ1"/>
<evidence type="ECO:0000313" key="34">
    <source>
        <dbReference type="Proteomes" id="UP000286482"/>
    </source>
</evidence>
<keyword evidence="10" id="KW-0121">Carboxypeptidase</keyword>
<dbReference type="Proteomes" id="UP000286482">
    <property type="component" value="Unassembled WGS sequence"/>
</dbReference>
<comment type="catalytic activity">
    <reaction evidence="26">
        <text>[GlcNAc-(1-&gt;4)-Mur2Ac(oyl-L-Ala-gamma-D-Glu-L-Lys-D-Ala-D-Ala)](n)-di-trans,octa-cis-undecaprenyl diphosphate + beta-D-GlcNAc-(1-&gt;4)-Mur2Ac(oyl-L-Ala-gamma-D-Glu-L-Lys-D-Ala-D-Ala)-di-trans,octa-cis-undecaprenyl diphosphate = [GlcNAc-(1-&gt;4)-Mur2Ac(oyl-L-Ala-gamma-D-Glu-L-Lys-D-Ala-D-Ala)](n+1)-di-trans,octa-cis-undecaprenyl diphosphate + di-trans,octa-cis-undecaprenyl diphosphate + H(+)</text>
        <dbReference type="Rhea" id="RHEA:23708"/>
        <dbReference type="Rhea" id="RHEA-COMP:9602"/>
        <dbReference type="Rhea" id="RHEA-COMP:9603"/>
        <dbReference type="ChEBI" id="CHEBI:15378"/>
        <dbReference type="ChEBI" id="CHEBI:58405"/>
        <dbReference type="ChEBI" id="CHEBI:60033"/>
        <dbReference type="ChEBI" id="CHEBI:78435"/>
        <dbReference type="EC" id="2.4.99.28"/>
    </reaction>
</comment>
<comment type="function">
    <text evidence="1">Cell wall formation. Synthesis of cross-linked peptidoglycan from the lipid intermediates. The enzyme has a penicillin-insensitive transglycosylase N-terminal domain (formation of linear glycan strands) and a penicillin-sensitive transpeptidase C-terminal domain (cross-linking of the peptide subunits).</text>
</comment>
<evidence type="ECO:0000256" key="13">
    <source>
        <dbReference type="ARBA" id="ARBA00022679"/>
    </source>
</evidence>
<dbReference type="RefSeq" id="WP_120353153.1">
    <property type="nucleotide sequence ID" value="NZ_RAQO01000002.1"/>
</dbReference>
<keyword evidence="12" id="KW-0328">Glycosyltransferase</keyword>
<evidence type="ECO:0000256" key="6">
    <source>
        <dbReference type="ARBA" id="ARBA00012448"/>
    </source>
</evidence>
<evidence type="ECO:0000256" key="15">
    <source>
        <dbReference type="ARBA" id="ARBA00022801"/>
    </source>
</evidence>
<dbReference type="Pfam" id="PF17092">
    <property type="entry name" value="PCB_OB"/>
    <property type="match status" value="1"/>
</dbReference>
<comment type="caution">
    <text evidence="33">The sequence shown here is derived from an EMBL/GenBank/DDBJ whole genome shotgun (WGS) entry which is preliminary data.</text>
</comment>
<keyword evidence="34" id="KW-1185">Reference proteome</keyword>
<keyword evidence="16" id="KW-0133">Cell shape</keyword>
<dbReference type="GO" id="GO:0030288">
    <property type="term" value="C:outer membrane-bounded periplasmic space"/>
    <property type="evidence" value="ECO:0007669"/>
    <property type="project" value="TreeGrafter"/>
</dbReference>
<accession>A0A420EKZ1</accession>
<dbReference type="GO" id="GO:0006508">
    <property type="term" value="P:proteolysis"/>
    <property type="evidence" value="ECO:0007669"/>
    <property type="project" value="UniProtKB-KW"/>
</dbReference>
<dbReference type="GO" id="GO:0008658">
    <property type="term" value="F:penicillin binding"/>
    <property type="evidence" value="ECO:0007669"/>
    <property type="project" value="InterPro"/>
</dbReference>
<proteinExistence type="inferred from homology"/>
<evidence type="ECO:0000256" key="2">
    <source>
        <dbReference type="ARBA" id="ARBA00004249"/>
    </source>
</evidence>
<dbReference type="InterPro" id="IPR050396">
    <property type="entry name" value="Glycosyltr_51/Transpeptidase"/>
</dbReference>
<dbReference type="GO" id="GO:0008360">
    <property type="term" value="P:regulation of cell shape"/>
    <property type="evidence" value="ECO:0007669"/>
    <property type="project" value="UniProtKB-KW"/>
</dbReference>
<dbReference type="Gene3D" id="3.40.710.10">
    <property type="entry name" value="DD-peptidase/beta-lactamase superfamily"/>
    <property type="match status" value="2"/>
</dbReference>
<dbReference type="UniPathway" id="UPA00219"/>
<evidence type="ECO:0000256" key="1">
    <source>
        <dbReference type="ARBA" id="ARBA00002624"/>
    </source>
</evidence>
<dbReference type="GO" id="GO:0071555">
    <property type="term" value="P:cell wall organization"/>
    <property type="evidence" value="ECO:0007669"/>
    <property type="project" value="UniProtKB-KW"/>
</dbReference>
<evidence type="ECO:0000256" key="9">
    <source>
        <dbReference type="ARBA" id="ARBA00022519"/>
    </source>
</evidence>
<dbReference type="PANTHER" id="PTHR32282:SF27">
    <property type="entry name" value="PENICILLIN-BINDING PROTEIN 1A"/>
    <property type="match status" value="1"/>
</dbReference>
<keyword evidence="15" id="KW-0378">Hydrolase</keyword>
<dbReference type="GO" id="GO:0046677">
    <property type="term" value="P:response to antibiotic"/>
    <property type="evidence" value="ECO:0007669"/>
    <property type="project" value="UniProtKB-KW"/>
</dbReference>
<dbReference type="Gene3D" id="1.10.3810.10">
    <property type="entry name" value="Biosynthetic peptidoglycan transglycosylase-like"/>
    <property type="match status" value="1"/>
</dbReference>
<dbReference type="NCBIfam" id="TIGR02074">
    <property type="entry name" value="PBP_1a_fam"/>
    <property type="match status" value="1"/>
</dbReference>
<evidence type="ECO:0000259" key="30">
    <source>
        <dbReference type="Pfam" id="PF00905"/>
    </source>
</evidence>
<evidence type="ECO:0000259" key="31">
    <source>
        <dbReference type="Pfam" id="PF00912"/>
    </source>
</evidence>
<evidence type="ECO:0000256" key="26">
    <source>
        <dbReference type="ARBA" id="ARBA00049902"/>
    </source>
</evidence>
<evidence type="ECO:0000256" key="20">
    <source>
        <dbReference type="ARBA" id="ARBA00023136"/>
    </source>
</evidence>
<evidence type="ECO:0000256" key="14">
    <source>
        <dbReference type="ARBA" id="ARBA00022692"/>
    </source>
</evidence>
<comment type="pathway">
    <text evidence="3">Cell wall biogenesis; peptidoglycan biosynthesis.</text>
</comment>
<comment type="subcellular location">
    <subcellularLocation>
        <location evidence="2">Cell inner membrane</location>
        <topology evidence="2">Single-pass type II membrane protein</topology>
    </subcellularLocation>
</comment>
<keyword evidence="13" id="KW-0808">Transferase</keyword>
<name>A0A420EKZ1_9ALTE</name>
<evidence type="ECO:0000256" key="3">
    <source>
        <dbReference type="ARBA" id="ARBA00004752"/>
    </source>
</evidence>
<evidence type="ECO:0000256" key="24">
    <source>
        <dbReference type="ARBA" id="ARBA00034000"/>
    </source>
</evidence>
<dbReference type="PANTHER" id="PTHR32282">
    <property type="entry name" value="BINDING PROTEIN TRANSPEPTIDASE, PUTATIVE-RELATED"/>
    <property type="match status" value="1"/>
</dbReference>
<feature type="region of interest" description="Disordered" evidence="28">
    <location>
        <begin position="837"/>
        <end position="856"/>
    </location>
</feature>
<dbReference type="GO" id="GO:0009252">
    <property type="term" value="P:peptidoglycan biosynthetic process"/>
    <property type="evidence" value="ECO:0007669"/>
    <property type="project" value="UniProtKB-UniPathway"/>
</dbReference>
<dbReference type="Pfam" id="PF00905">
    <property type="entry name" value="Transpeptidase"/>
    <property type="match status" value="1"/>
</dbReference>
<evidence type="ECO:0000259" key="32">
    <source>
        <dbReference type="Pfam" id="PF17092"/>
    </source>
</evidence>
<dbReference type="OrthoDB" id="9766909at2"/>
<evidence type="ECO:0000256" key="7">
    <source>
        <dbReference type="ARBA" id="ARBA00018638"/>
    </source>
</evidence>
<dbReference type="EMBL" id="RAQO01000002">
    <property type="protein sequence ID" value="RKF21349.1"/>
    <property type="molecule type" value="Genomic_DNA"/>
</dbReference>
<keyword evidence="14 29" id="KW-0812">Transmembrane</keyword>
<dbReference type="GO" id="GO:0005886">
    <property type="term" value="C:plasma membrane"/>
    <property type="evidence" value="ECO:0007669"/>
    <property type="project" value="UniProtKB-SubCell"/>
</dbReference>
<dbReference type="InterPro" id="IPR023346">
    <property type="entry name" value="Lysozyme-like_dom_sf"/>
</dbReference>
<comment type="similarity">
    <text evidence="4">In the C-terminal section; belongs to the transpeptidase family.</text>
</comment>
<evidence type="ECO:0000256" key="17">
    <source>
        <dbReference type="ARBA" id="ARBA00022968"/>
    </source>
</evidence>
<evidence type="ECO:0000256" key="28">
    <source>
        <dbReference type="SAM" id="MobiDB-lite"/>
    </source>
</evidence>
<feature type="domain" description="Penicillin-binding protein transpeptidase" evidence="30">
    <location>
        <begin position="470"/>
        <end position="736"/>
    </location>
</feature>
<sequence>MFSKMLKRLFYLCVFLGLCGIAGFVGLYYYFGQDLPDVKTLKEVQLQTPLRVYSADGELISQFGEKRRIPLELEQIPEQLIQAVLATEDTRFYMHPGIDPIGITRAAINLLATGEKSQGASTITQQVARNFFLSNEKTYVRKIKEIFLALKIEQELSKDEILALYLNKISLGYRSFGVGAAAQVYYGTTVDKLSLAQMAMIAGLPKAPSALNPIRSPERATERRRVVLLRMLDVGFIDRATYDATNAEPLTARYHGAEITLSAPYLAEMVRQEILRRYGEEAYETGMNVYTTVDSKRQHAATEALQQNLLAYDHRHGYRGAVASLWQEESEALTEEELDKALAQLPNYGPLQPAVVLNVEKEQAQIALKRSHRGSINWEEAKWARKYISSKRQSNPPKTIAEVLTVGDLIYVEAIETAIEEPNETGDGQSVSTPTEQLASDDAVDETEQIALQLPSNYKLSQLPDAGSALVALDPIDGSVEALVGGFSFSQSKFNRVTQAARQVGSNIKPFIYSAAMEQGKTLATIVNDAPINRWDPIMGVAWRPKNSPNVYDGPIRLRVALAKSKNVVSVRLIRDLSIDTTIDHLSKFGFVKDQLPPNESLSLGTASLTPLEVVRAYAVFANGGHLVDTHFISHIDDSQGERIYEPTIRFACLENDANPVCKDPEHEQRAPQVISSANAFLTSQALASGVYGGGSSKLKNRWNGTGWRATRLGRNDLGGKTGTTNDAKDAWFSGYGGGLVVTAWVGFDDFGRELGYASRHPGMGDKQAVGGEFGGQTAQPAWVSFMRDALEGTEEQPIPVPSDVVRLRIDSATGLLSRGGAYSQNEYFLKGTQPQRYSSGVGGAGASDSQAEELF</sequence>
<dbReference type="EC" id="3.4.16.4" evidence="6"/>
<dbReference type="GO" id="GO:0008955">
    <property type="term" value="F:peptidoglycan glycosyltransferase activity"/>
    <property type="evidence" value="ECO:0007669"/>
    <property type="project" value="UniProtKB-EC"/>
</dbReference>
<comment type="similarity">
    <text evidence="5">In the N-terminal section; belongs to the glycosyltransferase 51 family.</text>
</comment>
<dbReference type="GO" id="GO:0009002">
    <property type="term" value="F:serine-type D-Ala-D-Ala carboxypeptidase activity"/>
    <property type="evidence" value="ECO:0007669"/>
    <property type="project" value="UniProtKB-EC"/>
</dbReference>
<evidence type="ECO:0000256" key="27">
    <source>
        <dbReference type="ARBA" id="ARBA00060592"/>
    </source>
</evidence>
<evidence type="ECO:0000256" key="4">
    <source>
        <dbReference type="ARBA" id="ARBA00007090"/>
    </source>
</evidence>
<dbReference type="InterPro" id="IPR001264">
    <property type="entry name" value="Glyco_trans_51"/>
</dbReference>
<feature type="domain" description="Penicillin-binding protein OB-like" evidence="32">
    <location>
        <begin position="318"/>
        <end position="465"/>
    </location>
</feature>
<dbReference type="InterPro" id="IPR036950">
    <property type="entry name" value="PBP_transglycosylase"/>
</dbReference>
<dbReference type="InterPro" id="IPR001460">
    <property type="entry name" value="PCN-bd_Tpept"/>
</dbReference>
<keyword evidence="9" id="KW-0997">Cell inner membrane</keyword>
<evidence type="ECO:0000256" key="22">
    <source>
        <dbReference type="ARBA" id="ARBA00023268"/>
    </source>
</evidence>
<dbReference type="InterPro" id="IPR031376">
    <property type="entry name" value="PCB_OB"/>
</dbReference>
<dbReference type="FunFam" id="1.10.3810.10:FF:000003">
    <property type="entry name" value="Penicillin-binding protein 1a"/>
    <property type="match status" value="1"/>
</dbReference>
<evidence type="ECO:0000256" key="25">
    <source>
        <dbReference type="ARBA" id="ARBA00044770"/>
    </source>
</evidence>
<evidence type="ECO:0000256" key="8">
    <source>
        <dbReference type="ARBA" id="ARBA00022475"/>
    </source>
</evidence>
<evidence type="ECO:0000256" key="23">
    <source>
        <dbReference type="ARBA" id="ARBA00023316"/>
    </source>
</evidence>
<dbReference type="SUPFAM" id="SSF56601">
    <property type="entry name" value="beta-lactamase/transpeptidase-like"/>
    <property type="match status" value="1"/>
</dbReference>
<keyword evidence="23" id="KW-0961">Cell wall biogenesis/degradation</keyword>
<keyword evidence="22" id="KW-0511">Multifunctional enzyme</keyword>
<dbReference type="SUPFAM" id="SSF53955">
    <property type="entry name" value="Lysozyme-like"/>
    <property type="match status" value="1"/>
</dbReference>
<evidence type="ECO:0000256" key="12">
    <source>
        <dbReference type="ARBA" id="ARBA00022676"/>
    </source>
</evidence>
<evidence type="ECO:0000256" key="21">
    <source>
        <dbReference type="ARBA" id="ARBA00023251"/>
    </source>
</evidence>
<evidence type="ECO:0000313" key="33">
    <source>
        <dbReference type="EMBL" id="RKF21349.1"/>
    </source>
</evidence>
<dbReference type="EC" id="2.4.99.28" evidence="25"/>
<gene>
    <name evidence="33" type="ORF">DBZ36_01460</name>
</gene>
<dbReference type="InterPro" id="IPR012338">
    <property type="entry name" value="Beta-lactam/transpept-like"/>
</dbReference>
<evidence type="ECO:0000256" key="10">
    <source>
        <dbReference type="ARBA" id="ARBA00022645"/>
    </source>
</evidence>
<comment type="pathway">
    <text evidence="27">Glycan biosynthesis.</text>
</comment>
<evidence type="ECO:0000256" key="19">
    <source>
        <dbReference type="ARBA" id="ARBA00022989"/>
    </source>
</evidence>
<dbReference type="Pfam" id="PF00912">
    <property type="entry name" value="Transgly"/>
    <property type="match status" value="1"/>
</dbReference>
<keyword evidence="8" id="KW-1003">Cell membrane</keyword>